<sequence>MPRPYILSETNWKTVKSTDYQVAVLPWGATEAHNYHLPYATDNIQCDFIAEASAKIAWDSGAKVVVLPTVPFGVNTGQLDIKLNLNLNPTTQMAIIKDIADTLQRSGIPKLVIMNGHGGNDFRQMVREVGQFFPDLFIATFSWFKVVDGHDYFDDLGDHAGELETSLMMHFRPDIVLPLEEAGDGGAKSFKISAMKEGWAWAERSWSQVTKDTGIGNPATASEAKGIAYFEAFTKKIAAFFVELSKLDNNDLYE</sequence>
<dbReference type="EMBL" id="JAUJEB010000001">
    <property type="protein sequence ID" value="MDN5210579.1"/>
    <property type="molecule type" value="Genomic_DNA"/>
</dbReference>
<dbReference type="Gene3D" id="3.40.50.10310">
    <property type="entry name" value="Creatininase"/>
    <property type="match status" value="1"/>
</dbReference>
<evidence type="ECO:0000313" key="7">
    <source>
        <dbReference type="Proteomes" id="UP001172083"/>
    </source>
</evidence>
<comment type="similarity">
    <text evidence="5">Belongs to the creatininase superfamily.</text>
</comment>
<proteinExistence type="inferred from homology"/>
<evidence type="ECO:0000256" key="2">
    <source>
        <dbReference type="ARBA" id="ARBA00022723"/>
    </source>
</evidence>
<keyword evidence="7" id="KW-1185">Reference proteome</keyword>
<evidence type="ECO:0000256" key="4">
    <source>
        <dbReference type="ARBA" id="ARBA00022833"/>
    </source>
</evidence>
<name>A0ABT8KYL1_9BACT</name>
<evidence type="ECO:0000256" key="3">
    <source>
        <dbReference type="ARBA" id="ARBA00022801"/>
    </source>
</evidence>
<comment type="caution">
    <text evidence="6">The sequence shown here is derived from an EMBL/GenBank/DDBJ whole genome shotgun (WGS) entry which is preliminary data.</text>
</comment>
<evidence type="ECO:0000256" key="1">
    <source>
        <dbReference type="ARBA" id="ARBA00001947"/>
    </source>
</evidence>
<evidence type="ECO:0000313" key="6">
    <source>
        <dbReference type="EMBL" id="MDN5210579.1"/>
    </source>
</evidence>
<reference evidence="6" key="1">
    <citation type="submission" date="2023-06" db="EMBL/GenBank/DDBJ databases">
        <title>Genomic of Agaribacillus aureum.</title>
        <authorList>
            <person name="Wang G."/>
        </authorList>
    </citation>
    <scope>NUCLEOTIDE SEQUENCE</scope>
    <source>
        <strain evidence="6">BMA12</strain>
    </source>
</reference>
<dbReference type="Pfam" id="PF02633">
    <property type="entry name" value="Creatininase"/>
    <property type="match status" value="1"/>
</dbReference>
<protein>
    <submittedName>
        <fullName evidence="6">Creatininase family protein</fullName>
    </submittedName>
</protein>
<dbReference type="InterPro" id="IPR003785">
    <property type="entry name" value="Creatininase/forma_Hydrolase"/>
</dbReference>
<gene>
    <name evidence="6" type="ORF">QQ020_00930</name>
</gene>
<keyword evidence="3" id="KW-0378">Hydrolase</keyword>
<dbReference type="RefSeq" id="WP_346755922.1">
    <property type="nucleotide sequence ID" value="NZ_JAUJEB010000001.1"/>
</dbReference>
<dbReference type="PANTHER" id="PTHR35005:SF1">
    <property type="entry name" value="2-AMINO-5-FORMYLAMINO-6-RIBOSYLAMINOPYRIMIDIN-4(3H)-ONE 5'-MONOPHOSPHATE DEFORMYLASE"/>
    <property type="match status" value="1"/>
</dbReference>
<dbReference type="InterPro" id="IPR024087">
    <property type="entry name" value="Creatininase-like_sf"/>
</dbReference>
<organism evidence="6 7">
    <name type="scientific">Agaribacillus aureus</name>
    <dbReference type="NCBI Taxonomy" id="3051825"/>
    <lineage>
        <taxon>Bacteria</taxon>
        <taxon>Pseudomonadati</taxon>
        <taxon>Bacteroidota</taxon>
        <taxon>Cytophagia</taxon>
        <taxon>Cytophagales</taxon>
        <taxon>Splendidivirgaceae</taxon>
        <taxon>Agaribacillus</taxon>
    </lineage>
</organism>
<comment type="cofactor">
    <cofactor evidence="1">
        <name>Zn(2+)</name>
        <dbReference type="ChEBI" id="CHEBI:29105"/>
    </cofactor>
</comment>
<dbReference type="Proteomes" id="UP001172083">
    <property type="component" value="Unassembled WGS sequence"/>
</dbReference>
<keyword evidence="2" id="KW-0479">Metal-binding</keyword>
<dbReference type="PANTHER" id="PTHR35005">
    <property type="entry name" value="3-DEHYDRO-SCYLLO-INOSOSE HYDROLASE"/>
    <property type="match status" value="1"/>
</dbReference>
<accession>A0ABT8KYL1</accession>
<dbReference type="SUPFAM" id="SSF102215">
    <property type="entry name" value="Creatininase"/>
    <property type="match status" value="1"/>
</dbReference>
<keyword evidence="4" id="KW-0862">Zinc</keyword>
<evidence type="ECO:0000256" key="5">
    <source>
        <dbReference type="ARBA" id="ARBA00024029"/>
    </source>
</evidence>